<dbReference type="OrthoDB" id="4055477at2"/>
<sequence>MPRSRWLVPALSVLFVPLWASGFIAGKIATGYLEVPAVLLWRFVIALAVMLAAAAVLRPALPVGRAWLHLAVTALLLQVGQFSFVYSGLAAGVPAGLSSLILGMAPLLVGLLTPLLLATRLGVAPVIGLLIGATGVYVVLADDLGGGLGWSVVFPVFGMLALTAGTLYQKRFNDRTPVVTSVVVQMATSLVATLAVFPFLGVAWLPPTLGGWLAVGWLGVINSAGAFVLMFLLLRMRSTVYVSSLLNLVPATTALGAVPVLGEPLTPQALLGLAIALVGMFVGLGRFPGGLGPGPAGTRHRTGAGGDRRPTALTRRA</sequence>
<dbReference type="Proteomes" id="UP000194360">
    <property type="component" value="Unassembled WGS sequence"/>
</dbReference>
<feature type="domain" description="EamA" evidence="8">
    <location>
        <begin position="13"/>
        <end position="140"/>
    </location>
</feature>
<keyword evidence="3 7" id="KW-0812">Transmembrane</keyword>
<dbReference type="InterPro" id="IPR000620">
    <property type="entry name" value="EamA_dom"/>
</dbReference>
<feature type="transmembrane region" description="Helical" evidence="7">
    <location>
        <begin position="180"/>
        <end position="205"/>
    </location>
</feature>
<evidence type="ECO:0000313" key="9">
    <source>
        <dbReference type="EMBL" id="OSY39587.1"/>
    </source>
</evidence>
<dbReference type="InterPro" id="IPR037185">
    <property type="entry name" value="EmrE-like"/>
</dbReference>
<name>A0A1Y2MXP7_PSEAH</name>
<feature type="region of interest" description="Disordered" evidence="6">
    <location>
        <begin position="293"/>
        <end position="317"/>
    </location>
</feature>
<keyword evidence="4 7" id="KW-1133">Transmembrane helix</keyword>
<evidence type="ECO:0000256" key="4">
    <source>
        <dbReference type="ARBA" id="ARBA00022989"/>
    </source>
</evidence>
<keyword evidence="10" id="KW-1185">Reference proteome</keyword>
<evidence type="ECO:0000313" key="10">
    <source>
        <dbReference type="Proteomes" id="UP000194360"/>
    </source>
</evidence>
<evidence type="ECO:0000256" key="7">
    <source>
        <dbReference type="SAM" id="Phobius"/>
    </source>
</evidence>
<feature type="transmembrane region" description="Helical" evidence="7">
    <location>
        <begin position="95"/>
        <end position="116"/>
    </location>
</feature>
<accession>A0A1Y2MXP7</accession>
<dbReference type="AlphaFoldDB" id="A0A1Y2MXP7"/>
<feature type="transmembrane region" description="Helical" evidence="7">
    <location>
        <begin position="268"/>
        <end position="287"/>
    </location>
</feature>
<comment type="caution">
    <text evidence="9">The sequence shown here is derived from an EMBL/GenBank/DDBJ whole genome shotgun (WGS) entry which is preliminary data.</text>
</comment>
<reference evidence="9 10" key="1">
    <citation type="submission" date="2016-09" db="EMBL/GenBank/DDBJ databases">
        <title>Pseudonocardia autotrophica DSM535, a candidate organism with high potential of specific P450 cytochromes.</title>
        <authorList>
            <person name="Grumaz C."/>
            <person name="Vainshtein Y."/>
            <person name="Kirstahler P."/>
            <person name="Sohn K."/>
        </authorList>
    </citation>
    <scope>NUCLEOTIDE SEQUENCE [LARGE SCALE GENOMIC DNA]</scope>
    <source>
        <strain evidence="9 10">DSM 535</strain>
    </source>
</reference>
<dbReference type="InterPro" id="IPR050638">
    <property type="entry name" value="AA-Vitamin_Transporters"/>
</dbReference>
<evidence type="ECO:0000259" key="8">
    <source>
        <dbReference type="Pfam" id="PF00892"/>
    </source>
</evidence>
<protein>
    <submittedName>
        <fullName evidence="9">Putative DMT superfamily transporter inner membrane protein</fullName>
    </submittedName>
</protein>
<feature type="transmembrane region" description="Helical" evidence="7">
    <location>
        <begin position="123"/>
        <end position="141"/>
    </location>
</feature>
<comment type="similarity">
    <text evidence="2">Belongs to the EamA transporter family.</text>
</comment>
<feature type="transmembrane region" description="Helical" evidence="7">
    <location>
        <begin position="211"/>
        <end position="233"/>
    </location>
</feature>
<feature type="transmembrane region" description="Helical" evidence="7">
    <location>
        <begin position="240"/>
        <end position="262"/>
    </location>
</feature>
<dbReference type="GO" id="GO:0016020">
    <property type="term" value="C:membrane"/>
    <property type="evidence" value="ECO:0007669"/>
    <property type="project" value="UniProtKB-SubCell"/>
</dbReference>
<evidence type="ECO:0000256" key="6">
    <source>
        <dbReference type="SAM" id="MobiDB-lite"/>
    </source>
</evidence>
<dbReference type="STRING" id="2074.BG845_03184"/>
<feature type="domain" description="EamA" evidence="8">
    <location>
        <begin position="152"/>
        <end position="282"/>
    </location>
</feature>
<evidence type="ECO:0000256" key="2">
    <source>
        <dbReference type="ARBA" id="ARBA00007362"/>
    </source>
</evidence>
<keyword evidence="5 7" id="KW-0472">Membrane</keyword>
<dbReference type="PANTHER" id="PTHR32322:SF2">
    <property type="entry name" value="EAMA DOMAIN-CONTAINING PROTEIN"/>
    <property type="match status" value="1"/>
</dbReference>
<evidence type="ECO:0000256" key="5">
    <source>
        <dbReference type="ARBA" id="ARBA00023136"/>
    </source>
</evidence>
<proteinExistence type="inferred from homology"/>
<evidence type="ECO:0000256" key="1">
    <source>
        <dbReference type="ARBA" id="ARBA00004141"/>
    </source>
</evidence>
<dbReference type="RefSeq" id="WP_085913419.1">
    <property type="nucleotide sequence ID" value="NZ_AP018920.1"/>
</dbReference>
<dbReference type="Pfam" id="PF00892">
    <property type="entry name" value="EamA"/>
    <property type="match status" value="2"/>
</dbReference>
<organism evidence="9 10">
    <name type="scientific">Pseudonocardia autotrophica</name>
    <name type="common">Amycolata autotrophica</name>
    <name type="synonym">Nocardia autotrophica</name>
    <dbReference type="NCBI Taxonomy" id="2074"/>
    <lineage>
        <taxon>Bacteria</taxon>
        <taxon>Bacillati</taxon>
        <taxon>Actinomycetota</taxon>
        <taxon>Actinomycetes</taxon>
        <taxon>Pseudonocardiales</taxon>
        <taxon>Pseudonocardiaceae</taxon>
        <taxon>Pseudonocardia</taxon>
    </lineage>
</organism>
<evidence type="ECO:0000256" key="3">
    <source>
        <dbReference type="ARBA" id="ARBA00022692"/>
    </source>
</evidence>
<comment type="subcellular location">
    <subcellularLocation>
        <location evidence="1">Membrane</location>
        <topology evidence="1">Multi-pass membrane protein</topology>
    </subcellularLocation>
</comment>
<dbReference type="EMBL" id="MIGB01000016">
    <property type="protein sequence ID" value="OSY39587.1"/>
    <property type="molecule type" value="Genomic_DNA"/>
</dbReference>
<dbReference type="PANTHER" id="PTHR32322">
    <property type="entry name" value="INNER MEMBRANE TRANSPORTER"/>
    <property type="match status" value="1"/>
</dbReference>
<dbReference type="SUPFAM" id="SSF103481">
    <property type="entry name" value="Multidrug resistance efflux transporter EmrE"/>
    <property type="match status" value="2"/>
</dbReference>
<feature type="transmembrane region" description="Helical" evidence="7">
    <location>
        <begin position="147"/>
        <end position="168"/>
    </location>
</feature>
<feature type="transmembrane region" description="Helical" evidence="7">
    <location>
        <begin position="38"/>
        <end position="57"/>
    </location>
</feature>
<feature type="transmembrane region" description="Helical" evidence="7">
    <location>
        <begin position="66"/>
        <end position="89"/>
    </location>
</feature>
<gene>
    <name evidence="9" type="ORF">BG845_03184</name>
</gene>